<keyword evidence="3" id="KW-0269">Exonuclease</keyword>
<name>A0A3S1AWM1_ELYCH</name>
<dbReference type="GO" id="GO:0035312">
    <property type="term" value="F:5'-3' DNA exonuclease activity"/>
    <property type="evidence" value="ECO:0007669"/>
    <property type="project" value="TreeGrafter"/>
</dbReference>
<reference evidence="4 5" key="1">
    <citation type="submission" date="2019-01" db="EMBL/GenBank/DDBJ databases">
        <title>A draft genome assembly of the solar-powered sea slug Elysia chlorotica.</title>
        <authorList>
            <person name="Cai H."/>
            <person name="Li Q."/>
            <person name="Fang X."/>
            <person name="Li J."/>
            <person name="Curtis N.E."/>
            <person name="Altenburger A."/>
            <person name="Shibata T."/>
            <person name="Feng M."/>
            <person name="Maeda T."/>
            <person name="Schwartz J.A."/>
            <person name="Shigenobu S."/>
            <person name="Lundholm N."/>
            <person name="Nishiyama T."/>
            <person name="Yang H."/>
            <person name="Hasebe M."/>
            <person name="Li S."/>
            <person name="Pierce S.K."/>
            <person name="Wang J."/>
        </authorList>
    </citation>
    <scope>NUCLEOTIDE SEQUENCE [LARGE SCALE GENOMIC DNA]</scope>
    <source>
        <strain evidence="4">EC2010</strain>
        <tissue evidence="4">Whole organism of an adult</tissue>
    </source>
</reference>
<organism evidence="4 5">
    <name type="scientific">Elysia chlorotica</name>
    <name type="common">Eastern emerald elysia</name>
    <name type="synonym">Sea slug</name>
    <dbReference type="NCBI Taxonomy" id="188477"/>
    <lineage>
        <taxon>Eukaryota</taxon>
        <taxon>Metazoa</taxon>
        <taxon>Spiralia</taxon>
        <taxon>Lophotrochozoa</taxon>
        <taxon>Mollusca</taxon>
        <taxon>Gastropoda</taxon>
        <taxon>Heterobranchia</taxon>
        <taxon>Euthyneura</taxon>
        <taxon>Panpulmonata</taxon>
        <taxon>Sacoglossa</taxon>
        <taxon>Placobranchoidea</taxon>
        <taxon>Plakobranchidae</taxon>
        <taxon>Elysia</taxon>
    </lineage>
</organism>
<dbReference type="SUPFAM" id="SSF56281">
    <property type="entry name" value="Metallo-hydrolase/oxidoreductase"/>
    <property type="match status" value="1"/>
</dbReference>
<dbReference type="GO" id="GO:0000723">
    <property type="term" value="P:telomere maintenance"/>
    <property type="evidence" value="ECO:0007669"/>
    <property type="project" value="TreeGrafter"/>
</dbReference>
<comment type="caution">
    <text evidence="4">The sequence shown here is derived from an EMBL/GenBank/DDBJ whole genome shotgun (WGS) entry which is preliminary data.</text>
</comment>
<feature type="non-terminal residue" evidence="4">
    <location>
        <position position="307"/>
    </location>
</feature>
<dbReference type="EMBL" id="RQTK01000863">
    <property type="protein sequence ID" value="RUS74132.1"/>
    <property type="molecule type" value="Genomic_DNA"/>
</dbReference>
<evidence type="ECO:0000313" key="4">
    <source>
        <dbReference type="EMBL" id="RUS74132.1"/>
    </source>
</evidence>
<dbReference type="InterPro" id="IPR036866">
    <property type="entry name" value="RibonucZ/Hydroxyglut_hydro"/>
</dbReference>
<dbReference type="PANTHER" id="PTHR23240:SF8">
    <property type="entry name" value="PROTEIN ARTEMIS"/>
    <property type="match status" value="1"/>
</dbReference>
<dbReference type="Proteomes" id="UP000271974">
    <property type="component" value="Unassembled WGS sequence"/>
</dbReference>
<dbReference type="Gene3D" id="3.60.15.10">
    <property type="entry name" value="Ribonuclease Z/Hydroxyacylglutathione hydrolase-like"/>
    <property type="match status" value="1"/>
</dbReference>
<evidence type="ECO:0000256" key="2">
    <source>
        <dbReference type="ARBA" id="ARBA00022801"/>
    </source>
</evidence>
<evidence type="ECO:0008006" key="6">
    <source>
        <dbReference type="Google" id="ProtNLM"/>
    </source>
</evidence>
<keyword evidence="1" id="KW-0540">Nuclease</keyword>
<gene>
    <name evidence="4" type="ORF">EGW08_018112</name>
</gene>
<dbReference type="STRING" id="188477.A0A3S1AWM1"/>
<accession>A0A3S1AWM1</accession>
<evidence type="ECO:0000256" key="1">
    <source>
        <dbReference type="ARBA" id="ARBA00022722"/>
    </source>
</evidence>
<dbReference type="AlphaFoldDB" id="A0A3S1AWM1"/>
<keyword evidence="5" id="KW-1185">Reference proteome</keyword>
<dbReference type="OrthoDB" id="262529at2759"/>
<dbReference type="PANTHER" id="PTHR23240">
    <property type="entry name" value="DNA CROSS-LINK REPAIR PROTEIN PSO2/SNM1-RELATED"/>
    <property type="match status" value="1"/>
</dbReference>
<dbReference type="GO" id="GO:0036297">
    <property type="term" value="P:interstrand cross-link repair"/>
    <property type="evidence" value="ECO:0007669"/>
    <property type="project" value="TreeGrafter"/>
</dbReference>
<evidence type="ECO:0000313" key="5">
    <source>
        <dbReference type="Proteomes" id="UP000271974"/>
    </source>
</evidence>
<sequence length="307" mass="34822">MGPYPNICIDRFDGTNLKCTAFFLSHCHKDHMTGLDDQKFETALKSRSDVFLYCSEITRLLLLADKEYKPLGESIRVLEVGTRHVIKIPNDHVDRGGCEVAITLISAGHCPGSVMFLFEGDSSTCLYTGDFRWEPNYASTVAAFKTVERLKEIDHLYIDTTFCVPAARHIPSRVECADATVSLVAAWLDRSPLHQVAFFCPARYGYEFLMREIATRLGVKIHVSAAKFSLYEQIPDLSGLFTADPREARVHACSPKAYRILNVRPCAMWFTTKTGREALKRLTPASPRGLQRVCYSMHSSYRYVRWF</sequence>
<dbReference type="Gene3D" id="3.40.50.12650">
    <property type="match status" value="1"/>
</dbReference>
<dbReference type="GO" id="GO:0003684">
    <property type="term" value="F:damaged DNA binding"/>
    <property type="evidence" value="ECO:0007669"/>
    <property type="project" value="TreeGrafter"/>
</dbReference>
<proteinExistence type="predicted"/>
<protein>
    <recommendedName>
        <fullName evidence="6">Metallo-beta-lactamase domain-containing protein</fullName>
    </recommendedName>
</protein>
<dbReference type="GO" id="GO:0006303">
    <property type="term" value="P:double-strand break repair via nonhomologous end joining"/>
    <property type="evidence" value="ECO:0007669"/>
    <property type="project" value="TreeGrafter"/>
</dbReference>
<keyword evidence="2" id="KW-0378">Hydrolase</keyword>
<evidence type="ECO:0000256" key="3">
    <source>
        <dbReference type="ARBA" id="ARBA00022839"/>
    </source>
</evidence>